<dbReference type="AlphaFoldDB" id="A0AAD8PNQ8"/>
<dbReference type="EMBL" id="JAHLJV010000101">
    <property type="protein sequence ID" value="KAK1572990.1"/>
    <property type="molecule type" value="Genomic_DNA"/>
</dbReference>
<comment type="caution">
    <text evidence="1">The sequence shown here is derived from an EMBL/GenBank/DDBJ whole genome shotgun (WGS) entry which is preliminary data.</text>
</comment>
<accession>A0AAD8PNQ8</accession>
<gene>
    <name evidence="1" type="ORF">LY79DRAFT_39401</name>
</gene>
<protein>
    <submittedName>
        <fullName evidence="1">Uncharacterized protein</fullName>
    </submittedName>
</protein>
<keyword evidence="2" id="KW-1185">Reference proteome</keyword>
<proteinExistence type="predicted"/>
<dbReference type="GeneID" id="85437196"/>
<evidence type="ECO:0000313" key="1">
    <source>
        <dbReference type="EMBL" id="KAK1572990.1"/>
    </source>
</evidence>
<evidence type="ECO:0000313" key="2">
    <source>
        <dbReference type="Proteomes" id="UP001230504"/>
    </source>
</evidence>
<dbReference type="RefSeq" id="XP_060408707.1">
    <property type="nucleotide sequence ID" value="XM_060552956.1"/>
</dbReference>
<dbReference type="Proteomes" id="UP001230504">
    <property type="component" value="Unassembled WGS sequence"/>
</dbReference>
<sequence>MIPMFSPQPTLPCLPVFFAETWFLLSSSFAAPYSYLLDNYYQGRGIGRRRREPISTTILLLPLMHPAWRPP</sequence>
<organism evidence="1 2">
    <name type="scientific">Colletotrichum navitas</name>
    <dbReference type="NCBI Taxonomy" id="681940"/>
    <lineage>
        <taxon>Eukaryota</taxon>
        <taxon>Fungi</taxon>
        <taxon>Dikarya</taxon>
        <taxon>Ascomycota</taxon>
        <taxon>Pezizomycotina</taxon>
        <taxon>Sordariomycetes</taxon>
        <taxon>Hypocreomycetidae</taxon>
        <taxon>Glomerellales</taxon>
        <taxon>Glomerellaceae</taxon>
        <taxon>Colletotrichum</taxon>
        <taxon>Colletotrichum graminicola species complex</taxon>
    </lineage>
</organism>
<name>A0AAD8PNQ8_9PEZI</name>
<reference evidence="1" key="1">
    <citation type="submission" date="2021-06" db="EMBL/GenBank/DDBJ databases">
        <title>Comparative genomics, transcriptomics and evolutionary studies reveal genomic signatures of adaptation to plant cell wall in hemibiotrophic fungi.</title>
        <authorList>
            <consortium name="DOE Joint Genome Institute"/>
            <person name="Baroncelli R."/>
            <person name="Diaz J.F."/>
            <person name="Benocci T."/>
            <person name="Peng M."/>
            <person name="Battaglia E."/>
            <person name="Haridas S."/>
            <person name="Andreopoulos W."/>
            <person name="Labutti K."/>
            <person name="Pangilinan J."/>
            <person name="Floch G.L."/>
            <person name="Makela M.R."/>
            <person name="Henrissat B."/>
            <person name="Grigoriev I.V."/>
            <person name="Crouch J.A."/>
            <person name="De Vries R.P."/>
            <person name="Sukno S.A."/>
            <person name="Thon M.R."/>
        </authorList>
    </citation>
    <scope>NUCLEOTIDE SEQUENCE</scope>
    <source>
        <strain evidence="1">CBS 125086</strain>
    </source>
</reference>